<evidence type="ECO:0008006" key="2">
    <source>
        <dbReference type="Google" id="ProtNLM"/>
    </source>
</evidence>
<dbReference type="InterPro" id="IPR021799">
    <property type="entry name" value="PIN-like_prokaryotic"/>
</dbReference>
<dbReference type="EMBL" id="LAZR01030663">
    <property type="protein sequence ID" value="KKL55925.1"/>
    <property type="molecule type" value="Genomic_DNA"/>
</dbReference>
<protein>
    <recommendedName>
        <fullName evidence="2">PIN domain-containing protein</fullName>
    </recommendedName>
</protein>
<dbReference type="Pfam" id="PF11848">
    <property type="entry name" value="DUF3368"/>
    <property type="match status" value="1"/>
</dbReference>
<comment type="caution">
    <text evidence="1">The sequence shown here is derived from an EMBL/GenBank/DDBJ whole genome shotgun (WGS) entry which is preliminary data.</text>
</comment>
<dbReference type="AlphaFoldDB" id="A0A0F9FF83"/>
<name>A0A0F9FF83_9ZZZZ</name>
<accession>A0A0F9FF83</accession>
<reference evidence="1" key="1">
    <citation type="journal article" date="2015" name="Nature">
        <title>Complex archaea that bridge the gap between prokaryotes and eukaryotes.</title>
        <authorList>
            <person name="Spang A."/>
            <person name="Saw J.H."/>
            <person name="Jorgensen S.L."/>
            <person name="Zaremba-Niedzwiedzka K."/>
            <person name="Martijn J."/>
            <person name="Lind A.E."/>
            <person name="van Eijk R."/>
            <person name="Schleper C."/>
            <person name="Guy L."/>
            <person name="Ettema T.J."/>
        </authorList>
    </citation>
    <scope>NUCLEOTIDE SEQUENCE</scope>
</reference>
<gene>
    <name evidence="1" type="ORF">LCGC14_2250500</name>
</gene>
<sequence>MAQMVADSSSLILLAKCSLLEIVCCLFEVFVPTAVVVEVASEDLIKNHPDAALISELISKGAMTVQNPGSDEFLSSQSLHKGEKEA</sequence>
<proteinExistence type="predicted"/>
<evidence type="ECO:0000313" key="1">
    <source>
        <dbReference type="EMBL" id="KKL55925.1"/>
    </source>
</evidence>
<organism evidence="1">
    <name type="scientific">marine sediment metagenome</name>
    <dbReference type="NCBI Taxonomy" id="412755"/>
    <lineage>
        <taxon>unclassified sequences</taxon>
        <taxon>metagenomes</taxon>
        <taxon>ecological metagenomes</taxon>
    </lineage>
</organism>